<evidence type="ECO:0000313" key="1">
    <source>
        <dbReference type="EMBL" id="JAH97578.1"/>
    </source>
</evidence>
<name>A0A0E9X799_ANGAN</name>
<dbReference type="AlphaFoldDB" id="A0A0E9X799"/>
<dbReference type="EMBL" id="GBXM01010999">
    <property type="protein sequence ID" value="JAH97578.1"/>
    <property type="molecule type" value="Transcribed_RNA"/>
</dbReference>
<reference evidence="1" key="1">
    <citation type="submission" date="2014-11" db="EMBL/GenBank/DDBJ databases">
        <authorList>
            <person name="Amaro Gonzalez C."/>
        </authorList>
    </citation>
    <scope>NUCLEOTIDE SEQUENCE</scope>
</reference>
<accession>A0A0E9X799</accession>
<proteinExistence type="predicted"/>
<sequence length="35" mass="4118">MHVHKIRSSLPIRVRFMQPLMNTDVCWSSFQTGTL</sequence>
<organism evidence="1">
    <name type="scientific">Anguilla anguilla</name>
    <name type="common">European freshwater eel</name>
    <name type="synonym">Muraena anguilla</name>
    <dbReference type="NCBI Taxonomy" id="7936"/>
    <lineage>
        <taxon>Eukaryota</taxon>
        <taxon>Metazoa</taxon>
        <taxon>Chordata</taxon>
        <taxon>Craniata</taxon>
        <taxon>Vertebrata</taxon>
        <taxon>Euteleostomi</taxon>
        <taxon>Actinopterygii</taxon>
        <taxon>Neopterygii</taxon>
        <taxon>Teleostei</taxon>
        <taxon>Anguilliformes</taxon>
        <taxon>Anguillidae</taxon>
        <taxon>Anguilla</taxon>
    </lineage>
</organism>
<protein>
    <submittedName>
        <fullName evidence="1">Uncharacterized protein</fullName>
    </submittedName>
</protein>
<reference evidence="1" key="2">
    <citation type="journal article" date="2015" name="Fish Shellfish Immunol.">
        <title>Early steps in the European eel (Anguilla anguilla)-Vibrio vulnificus interaction in the gills: Role of the RtxA13 toxin.</title>
        <authorList>
            <person name="Callol A."/>
            <person name="Pajuelo D."/>
            <person name="Ebbesson L."/>
            <person name="Teles M."/>
            <person name="MacKenzie S."/>
            <person name="Amaro C."/>
        </authorList>
    </citation>
    <scope>NUCLEOTIDE SEQUENCE</scope>
</reference>